<organism evidence="3 4">
    <name type="scientific">Streptomonospora salina</name>
    <dbReference type="NCBI Taxonomy" id="104205"/>
    <lineage>
        <taxon>Bacteria</taxon>
        <taxon>Bacillati</taxon>
        <taxon>Actinomycetota</taxon>
        <taxon>Actinomycetes</taxon>
        <taxon>Streptosporangiales</taxon>
        <taxon>Nocardiopsidaceae</taxon>
        <taxon>Streptomonospora</taxon>
    </lineage>
</organism>
<keyword evidence="3" id="KW-0489">Methyltransferase</keyword>
<accession>A0A841E692</accession>
<proteinExistence type="predicted"/>
<name>A0A841E692_9ACTN</name>
<keyword evidence="2" id="KW-1133">Transmembrane helix</keyword>
<keyword evidence="3" id="KW-0808">Transferase</keyword>
<reference evidence="3 4" key="1">
    <citation type="submission" date="2020-08" db="EMBL/GenBank/DDBJ databases">
        <title>Sequencing the genomes of 1000 actinobacteria strains.</title>
        <authorList>
            <person name="Klenk H.-P."/>
        </authorList>
    </citation>
    <scope>NUCLEOTIDE SEQUENCE [LARGE SCALE GENOMIC DNA]</scope>
    <source>
        <strain evidence="3 4">DSM 44593</strain>
    </source>
</reference>
<feature type="region of interest" description="Disordered" evidence="1">
    <location>
        <begin position="71"/>
        <end position="95"/>
    </location>
</feature>
<dbReference type="GO" id="GO:0008168">
    <property type="term" value="F:methyltransferase activity"/>
    <property type="evidence" value="ECO:0007669"/>
    <property type="project" value="UniProtKB-KW"/>
</dbReference>
<protein>
    <submittedName>
        <fullName evidence="3">Tetrahydromethanopterin S-methyltransferase subunit D</fullName>
    </submittedName>
</protein>
<evidence type="ECO:0000313" key="3">
    <source>
        <dbReference type="EMBL" id="MBB5998526.1"/>
    </source>
</evidence>
<dbReference type="GO" id="GO:0032259">
    <property type="term" value="P:methylation"/>
    <property type="evidence" value="ECO:0007669"/>
    <property type="project" value="UniProtKB-KW"/>
</dbReference>
<evidence type="ECO:0000256" key="2">
    <source>
        <dbReference type="SAM" id="Phobius"/>
    </source>
</evidence>
<feature type="transmembrane region" description="Helical" evidence="2">
    <location>
        <begin position="40"/>
        <end position="61"/>
    </location>
</feature>
<evidence type="ECO:0000313" key="4">
    <source>
        <dbReference type="Proteomes" id="UP000578077"/>
    </source>
</evidence>
<sequence length="95" mass="9203">MGARGEDADAEARIQAVAGLALGAFGAAALYTGIARAESLLAAAGVVAGMLAIGFVAFSAVRLRRIRHGADGAGAADDPEDTAAPAGDPDDAGLP</sequence>
<dbReference type="EMBL" id="JACHLY010000001">
    <property type="protein sequence ID" value="MBB5998526.1"/>
    <property type="molecule type" value="Genomic_DNA"/>
</dbReference>
<feature type="transmembrane region" description="Helical" evidence="2">
    <location>
        <begin position="12"/>
        <end position="34"/>
    </location>
</feature>
<keyword evidence="2" id="KW-0472">Membrane</keyword>
<keyword evidence="4" id="KW-1185">Reference proteome</keyword>
<dbReference type="AlphaFoldDB" id="A0A841E692"/>
<keyword evidence="2" id="KW-0812">Transmembrane</keyword>
<dbReference type="Proteomes" id="UP000578077">
    <property type="component" value="Unassembled WGS sequence"/>
</dbReference>
<gene>
    <name evidence="3" type="ORF">HNR25_002277</name>
</gene>
<evidence type="ECO:0000256" key="1">
    <source>
        <dbReference type="SAM" id="MobiDB-lite"/>
    </source>
</evidence>
<comment type="caution">
    <text evidence="3">The sequence shown here is derived from an EMBL/GenBank/DDBJ whole genome shotgun (WGS) entry which is preliminary data.</text>
</comment>
<dbReference type="RefSeq" id="WP_184634829.1">
    <property type="nucleotide sequence ID" value="NZ_BAABKT010000007.1"/>
</dbReference>